<dbReference type="VEuPathDB" id="VectorBase:AMIN000921"/>
<organism evidence="2 3">
    <name type="scientific">Anopheles minimus</name>
    <dbReference type="NCBI Taxonomy" id="112268"/>
    <lineage>
        <taxon>Eukaryota</taxon>
        <taxon>Metazoa</taxon>
        <taxon>Ecdysozoa</taxon>
        <taxon>Arthropoda</taxon>
        <taxon>Hexapoda</taxon>
        <taxon>Insecta</taxon>
        <taxon>Pterygota</taxon>
        <taxon>Neoptera</taxon>
        <taxon>Endopterygota</taxon>
        <taxon>Diptera</taxon>
        <taxon>Nematocera</taxon>
        <taxon>Culicoidea</taxon>
        <taxon>Culicidae</taxon>
        <taxon>Anophelinae</taxon>
        <taxon>Anopheles</taxon>
    </lineage>
</organism>
<keyword evidence="1" id="KW-0732">Signal</keyword>
<protein>
    <submittedName>
        <fullName evidence="2">Uncharacterized protein</fullName>
    </submittedName>
</protein>
<reference evidence="3" key="1">
    <citation type="submission" date="2013-03" db="EMBL/GenBank/DDBJ databases">
        <title>The Genome Sequence of Anopheles minimus MINIMUS1.</title>
        <authorList>
            <consortium name="The Broad Institute Genomics Platform"/>
            <person name="Neafsey D.E."/>
            <person name="Walton C."/>
            <person name="Walker B."/>
            <person name="Young S.K."/>
            <person name="Zeng Q."/>
            <person name="Gargeya S."/>
            <person name="Fitzgerald M."/>
            <person name="Haas B."/>
            <person name="Abouelleil A."/>
            <person name="Allen A.W."/>
            <person name="Alvarado L."/>
            <person name="Arachchi H.M."/>
            <person name="Berlin A.M."/>
            <person name="Chapman S.B."/>
            <person name="Gainer-Dewar J."/>
            <person name="Goldberg J."/>
            <person name="Griggs A."/>
            <person name="Gujja S."/>
            <person name="Hansen M."/>
            <person name="Howarth C."/>
            <person name="Imamovic A."/>
            <person name="Ireland A."/>
            <person name="Larimer J."/>
            <person name="McCowan C."/>
            <person name="Murphy C."/>
            <person name="Pearson M."/>
            <person name="Poon T.W."/>
            <person name="Priest M."/>
            <person name="Roberts A."/>
            <person name="Saif S."/>
            <person name="Shea T."/>
            <person name="Sisk P."/>
            <person name="Sykes S."/>
            <person name="Wortman J."/>
            <person name="Nusbaum C."/>
            <person name="Birren B."/>
        </authorList>
    </citation>
    <scope>NUCLEOTIDE SEQUENCE [LARGE SCALE GENOMIC DNA]</scope>
    <source>
        <strain evidence="3">MINIMUS1</strain>
    </source>
</reference>
<proteinExistence type="predicted"/>
<evidence type="ECO:0000313" key="2">
    <source>
        <dbReference type="EnsemblMetazoa" id="AMIN000921-PA"/>
    </source>
</evidence>
<dbReference type="AlphaFoldDB" id="A0A182VS80"/>
<feature type="signal peptide" evidence="1">
    <location>
        <begin position="1"/>
        <end position="18"/>
    </location>
</feature>
<name>A0A182VS80_9DIPT</name>
<accession>A0A182VS80</accession>
<evidence type="ECO:0000256" key="1">
    <source>
        <dbReference type="SAM" id="SignalP"/>
    </source>
</evidence>
<feature type="chain" id="PRO_5008140287" evidence="1">
    <location>
        <begin position="19"/>
        <end position="68"/>
    </location>
</feature>
<reference evidence="2" key="2">
    <citation type="submission" date="2020-05" db="UniProtKB">
        <authorList>
            <consortium name="EnsemblMetazoa"/>
        </authorList>
    </citation>
    <scope>IDENTIFICATION</scope>
    <source>
        <strain evidence="2">MINIMUS1</strain>
    </source>
</reference>
<sequence length="68" mass="7302">MKYVYVALLLMALVCALAAHPAGSIEDSRSVPSGNDIILRIAKRNIPLGWLQALQSQNFGGDSDSSEE</sequence>
<dbReference type="EnsemblMetazoa" id="AMIN000921-RA">
    <property type="protein sequence ID" value="AMIN000921-PA"/>
    <property type="gene ID" value="AMIN000921"/>
</dbReference>
<dbReference type="Proteomes" id="UP000075920">
    <property type="component" value="Unassembled WGS sequence"/>
</dbReference>
<keyword evidence="3" id="KW-1185">Reference proteome</keyword>
<evidence type="ECO:0000313" key="3">
    <source>
        <dbReference type="Proteomes" id="UP000075920"/>
    </source>
</evidence>